<protein>
    <submittedName>
        <fullName evidence="1">Uncharacterized protein</fullName>
    </submittedName>
</protein>
<sequence length="83" mass="9640">MVVKLVEFVTEAGKIDRETELDINLLKQYVKRLEAKLNGCRRIMYSDIINLVAKEGNKGENVSKLIRWCGTKIKNGIYYINDY</sequence>
<dbReference type="AlphaFoldDB" id="A0A0F9QZ71"/>
<proteinExistence type="predicted"/>
<gene>
    <name evidence="1" type="ORF">LCGC14_0659500</name>
</gene>
<reference evidence="1" key="1">
    <citation type="journal article" date="2015" name="Nature">
        <title>Complex archaea that bridge the gap between prokaryotes and eukaryotes.</title>
        <authorList>
            <person name="Spang A."/>
            <person name="Saw J.H."/>
            <person name="Jorgensen S.L."/>
            <person name="Zaremba-Niedzwiedzka K."/>
            <person name="Martijn J."/>
            <person name="Lind A.E."/>
            <person name="van Eijk R."/>
            <person name="Schleper C."/>
            <person name="Guy L."/>
            <person name="Ettema T.J."/>
        </authorList>
    </citation>
    <scope>NUCLEOTIDE SEQUENCE</scope>
</reference>
<comment type="caution">
    <text evidence="1">The sequence shown here is derived from an EMBL/GenBank/DDBJ whole genome shotgun (WGS) entry which is preliminary data.</text>
</comment>
<evidence type="ECO:0000313" key="1">
    <source>
        <dbReference type="EMBL" id="KKN47784.1"/>
    </source>
</evidence>
<name>A0A0F9QZ71_9ZZZZ</name>
<accession>A0A0F9QZ71</accession>
<dbReference type="EMBL" id="LAZR01001257">
    <property type="protein sequence ID" value="KKN47784.1"/>
    <property type="molecule type" value="Genomic_DNA"/>
</dbReference>
<organism evidence="1">
    <name type="scientific">marine sediment metagenome</name>
    <dbReference type="NCBI Taxonomy" id="412755"/>
    <lineage>
        <taxon>unclassified sequences</taxon>
        <taxon>metagenomes</taxon>
        <taxon>ecological metagenomes</taxon>
    </lineage>
</organism>